<sequence length="75" mass="8398">MFIVAKRSPVAFQRTDLGALIHWFQVRNGVITGCTLNNTCIKTAASAYERHLNVKVVAEPCVASSKKRGRWRLPN</sequence>
<dbReference type="Gene3D" id="3.40.50.850">
    <property type="entry name" value="Isochorismatase-like"/>
    <property type="match status" value="1"/>
</dbReference>
<accession>A0A2V1N174</accession>
<dbReference type="InterPro" id="IPR036380">
    <property type="entry name" value="Isochorismatase-like_sf"/>
</dbReference>
<dbReference type="AlphaFoldDB" id="A0A2V1N174"/>
<dbReference type="Proteomes" id="UP000245080">
    <property type="component" value="Unassembled WGS sequence"/>
</dbReference>
<evidence type="ECO:0000259" key="1">
    <source>
        <dbReference type="Pfam" id="PF00857"/>
    </source>
</evidence>
<gene>
    <name evidence="2" type="ORF">DCM90_02375</name>
</gene>
<feature type="domain" description="Isochorismatase-like" evidence="1">
    <location>
        <begin position="2"/>
        <end position="66"/>
    </location>
</feature>
<dbReference type="InterPro" id="IPR000868">
    <property type="entry name" value="Isochorismatase-like_dom"/>
</dbReference>
<comment type="caution">
    <text evidence="2">The sequence shown here is derived from an EMBL/GenBank/DDBJ whole genome shotgun (WGS) entry which is preliminary data.</text>
</comment>
<organism evidence="2 3">
    <name type="scientific">Levilactobacillus bambusae</name>
    <dbReference type="NCBI Taxonomy" id="2024736"/>
    <lineage>
        <taxon>Bacteria</taxon>
        <taxon>Bacillati</taxon>
        <taxon>Bacillota</taxon>
        <taxon>Bacilli</taxon>
        <taxon>Lactobacillales</taxon>
        <taxon>Lactobacillaceae</taxon>
        <taxon>Levilactobacillus</taxon>
    </lineage>
</organism>
<dbReference type="Pfam" id="PF00857">
    <property type="entry name" value="Isochorismatase"/>
    <property type="match status" value="1"/>
</dbReference>
<reference evidence="2 3" key="1">
    <citation type="journal article" date="2018" name="Int. J. Syst. Evol. Microbiol.">
        <title>Lactobacillus bambusae sp. nov., isolated from a traditional fermented Ma-bamboo shoots of Taiwan.</title>
        <authorList>
            <person name="Wang L.-T."/>
        </authorList>
    </citation>
    <scope>NUCLEOTIDE SEQUENCE [LARGE SCALE GENOMIC DNA]</scope>
    <source>
        <strain evidence="2 3">BS-W1</strain>
    </source>
</reference>
<keyword evidence="3" id="KW-1185">Reference proteome</keyword>
<name>A0A2V1N174_9LACO</name>
<evidence type="ECO:0000313" key="2">
    <source>
        <dbReference type="EMBL" id="PWG01041.1"/>
    </source>
</evidence>
<dbReference type="RefSeq" id="WP_109249754.1">
    <property type="nucleotide sequence ID" value="NZ_QCXQ01000001.1"/>
</dbReference>
<evidence type="ECO:0000313" key="3">
    <source>
        <dbReference type="Proteomes" id="UP000245080"/>
    </source>
</evidence>
<proteinExistence type="predicted"/>
<protein>
    <recommendedName>
        <fullName evidence="1">Isochorismatase-like domain-containing protein</fullName>
    </recommendedName>
</protein>
<dbReference type="EMBL" id="QCXQ01000001">
    <property type="protein sequence ID" value="PWG01041.1"/>
    <property type="molecule type" value="Genomic_DNA"/>
</dbReference>
<dbReference type="SUPFAM" id="SSF52499">
    <property type="entry name" value="Isochorismatase-like hydrolases"/>
    <property type="match status" value="1"/>
</dbReference>